<keyword evidence="4" id="KW-1133">Transmembrane helix</keyword>
<keyword evidence="4" id="KW-0472">Membrane</keyword>
<feature type="compositionally biased region" description="Low complexity" evidence="3">
    <location>
        <begin position="156"/>
        <end position="168"/>
    </location>
</feature>
<dbReference type="InterPro" id="IPR027417">
    <property type="entry name" value="P-loop_NTPase"/>
</dbReference>
<evidence type="ECO:0000256" key="1">
    <source>
        <dbReference type="ARBA" id="ARBA00022801"/>
    </source>
</evidence>
<keyword evidence="7" id="KW-1185">Reference proteome</keyword>
<feature type="transmembrane region" description="Helical" evidence="4">
    <location>
        <begin position="355"/>
        <end position="372"/>
    </location>
</feature>
<keyword evidence="2" id="KW-0547">Nucleotide-binding</keyword>
<evidence type="ECO:0000313" key="6">
    <source>
        <dbReference type="EMBL" id="KAK9841068.1"/>
    </source>
</evidence>
<dbReference type="Gene3D" id="3.40.50.300">
    <property type="entry name" value="P-loop containing nucleotide triphosphate hydrolases"/>
    <property type="match status" value="1"/>
</dbReference>
<feature type="transmembrane region" description="Helical" evidence="4">
    <location>
        <begin position="558"/>
        <end position="584"/>
    </location>
</feature>
<name>A0AAW1S6F1_9CHLO</name>
<keyword evidence="2" id="KW-0347">Helicase</keyword>
<dbReference type="Pfam" id="PF13959">
    <property type="entry name" value="CTE_SPB4"/>
    <property type="match status" value="1"/>
</dbReference>
<feature type="transmembrane region" description="Helical" evidence="4">
    <location>
        <begin position="459"/>
        <end position="476"/>
    </location>
</feature>
<comment type="caution">
    <text evidence="6">The sequence shown here is derived from an EMBL/GenBank/DDBJ whole genome shotgun (WGS) entry which is preliminary data.</text>
</comment>
<feature type="domain" description="ATP-dependent rRNA helicase SPB4-like C-terminal extension" evidence="5">
    <location>
        <begin position="57"/>
        <end position="120"/>
    </location>
</feature>
<evidence type="ECO:0000256" key="3">
    <source>
        <dbReference type="SAM" id="MobiDB-lite"/>
    </source>
</evidence>
<accession>A0AAW1S6F1</accession>
<organism evidence="6 7">
    <name type="scientific">Apatococcus fuscideae</name>
    <dbReference type="NCBI Taxonomy" id="2026836"/>
    <lineage>
        <taxon>Eukaryota</taxon>
        <taxon>Viridiplantae</taxon>
        <taxon>Chlorophyta</taxon>
        <taxon>core chlorophytes</taxon>
        <taxon>Trebouxiophyceae</taxon>
        <taxon>Chlorellales</taxon>
        <taxon>Chlorellaceae</taxon>
        <taxon>Apatococcus</taxon>
    </lineage>
</organism>
<dbReference type="GO" id="GO:0016787">
    <property type="term" value="F:hydrolase activity"/>
    <property type="evidence" value="ECO:0007669"/>
    <property type="project" value="UniProtKB-KW"/>
</dbReference>
<dbReference type="SMART" id="SM01178">
    <property type="entry name" value="DUF4217"/>
    <property type="match status" value="1"/>
</dbReference>
<feature type="transmembrane region" description="Helical" evidence="4">
    <location>
        <begin position="429"/>
        <end position="447"/>
    </location>
</feature>
<dbReference type="Proteomes" id="UP001485043">
    <property type="component" value="Unassembled WGS sequence"/>
</dbReference>
<feature type="transmembrane region" description="Helical" evidence="4">
    <location>
        <begin position="518"/>
        <end position="546"/>
    </location>
</feature>
<keyword evidence="1" id="KW-0378">Hydrolase</keyword>
<dbReference type="EMBL" id="JALJOV010001777">
    <property type="protein sequence ID" value="KAK9841068.1"/>
    <property type="molecule type" value="Genomic_DNA"/>
</dbReference>
<feature type="region of interest" description="Disordered" evidence="3">
    <location>
        <begin position="594"/>
        <end position="632"/>
    </location>
</feature>
<keyword evidence="2" id="KW-0067">ATP-binding</keyword>
<feature type="transmembrane region" description="Helical" evidence="4">
    <location>
        <begin position="482"/>
        <end position="506"/>
    </location>
</feature>
<protein>
    <recommendedName>
        <fullName evidence="5">ATP-dependent rRNA helicase SPB4-like C-terminal extension domain-containing protein</fullName>
    </recommendedName>
</protein>
<dbReference type="InterPro" id="IPR025313">
    <property type="entry name" value="SPB4-like_CTE"/>
</dbReference>
<reference evidence="6 7" key="1">
    <citation type="journal article" date="2024" name="Nat. Commun.">
        <title>Phylogenomics reveals the evolutionary origins of lichenization in chlorophyte algae.</title>
        <authorList>
            <person name="Puginier C."/>
            <person name="Libourel C."/>
            <person name="Otte J."/>
            <person name="Skaloud P."/>
            <person name="Haon M."/>
            <person name="Grisel S."/>
            <person name="Petersen M."/>
            <person name="Berrin J.G."/>
            <person name="Delaux P.M."/>
            <person name="Dal Grande F."/>
            <person name="Keller J."/>
        </authorList>
    </citation>
    <scope>NUCLEOTIDE SEQUENCE [LARGE SCALE GENOMIC DNA]</scope>
    <source>
        <strain evidence="6 7">SAG 2523</strain>
    </source>
</reference>
<feature type="region of interest" description="Disordered" evidence="3">
    <location>
        <begin position="126"/>
        <end position="192"/>
    </location>
</feature>
<feature type="compositionally biased region" description="Basic and acidic residues" evidence="3">
    <location>
        <begin position="179"/>
        <end position="192"/>
    </location>
</feature>
<keyword evidence="4" id="KW-0812">Transmembrane</keyword>
<feature type="transmembrane region" description="Helical" evidence="4">
    <location>
        <begin position="392"/>
        <end position="417"/>
    </location>
</feature>
<evidence type="ECO:0000313" key="7">
    <source>
        <dbReference type="Proteomes" id="UP001485043"/>
    </source>
</evidence>
<feature type="compositionally biased region" description="Basic and acidic residues" evidence="3">
    <location>
        <begin position="616"/>
        <end position="630"/>
    </location>
</feature>
<evidence type="ECO:0000256" key="4">
    <source>
        <dbReference type="SAM" id="Phobius"/>
    </source>
</evidence>
<evidence type="ECO:0000256" key="2">
    <source>
        <dbReference type="ARBA" id="ARBA00022806"/>
    </source>
</evidence>
<gene>
    <name evidence="6" type="ORF">WJX84_007251</name>
</gene>
<feature type="compositionally biased region" description="Basic and acidic residues" evidence="3">
    <location>
        <begin position="142"/>
        <end position="152"/>
    </location>
</feature>
<proteinExistence type="predicted"/>
<evidence type="ECO:0000259" key="5">
    <source>
        <dbReference type="SMART" id="SM01178"/>
    </source>
</evidence>
<dbReference type="GO" id="GO:0004386">
    <property type="term" value="F:helicase activity"/>
    <property type="evidence" value="ECO:0007669"/>
    <property type="project" value="UniProtKB-KW"/>
</dbReference>
<dbReference type="SUPFAM" id="SSF52540">
    <property type="entry name" value="P-loop containing nucleoside triphosphate hydrolases"/>
    <property type="match status" value="1"/>
</dbReference>
<sequence>MPQDPSAFVHRVGRTARLGRSGRALALLLPSEASYVDFLRLRKVPMQQAQAFPMDPSMLTQLRQAAEADREIMEKGVKAFVSYVRGYREHHCRFIFRMADLPLGRLATSLGLLRLPAMPEVRKARGSLPHFSPSEVDPVNVKFKDKAREKQRQRALKQQQQQQQARQQGAPPGPTPSHIQDERRAVVAEKRRAEAAAAAAAAAEERRLPAAKRRMFEMRQDNDELRDDYRLLKKLKKGRVSEADWDEAMGTAVQLRPDAVQQGAQPVGAASSFITSTLPTTPEIARRDEQMTSNLRRKEPGQHASCRPKPNIERVSRVSSSMLAWSNLKQGLLSPEGAYALFHSIVFSDFYKSCFYSAAGIILLFLVANLALRRFGPSRLSKLSEVDRVVFITHIAFFLIFLGTVVPYTLAVFRVLFTLNGIRYLIQASTYRCVAYPLSLQLVLYAVEGSFRSVCRVNPFLIGHHLMFCSLLLLALESQYTFVIKIYIIVSCFATFEFLLYAALIARKLHAPVRITKCLMAAGLVLYGLTRALQAVLLIGLFVAGYGLEVNTSKGLGLWWTSLVMSVLLSALQCYTFVIYFAIWRRLGHPGAPKARITDSTGRALSKPLPDLEMQAPKDRPENQGADKVHKPTVAPELLSTAASTAELLPHWEPDSSANV</sequence>
<dbReference type="AlphaFoldDB" id="A0AAW1S6F1"/>